<dbReference type="EMBL" id="FWZT01000021">
    <property type="protein sequence ID" value="SMF62051.1"/>
    <property type="molecule type" value="Genomic_DNA"/>
</dbReference>
<gene>
    <name evidence="1" type="ORF">SAMN06296036_12126</name>
</gene>
<dbReference type="AlphaFoldDB" id="A0A1Y6CH85"/>
<dbReference type="Proteomes" id="UP000192907">
    <property type="component" value="Unassembled WGS sequence"/>
</dbReference>
<name>A0A1Y6CH85_9BACT</name>
<dbReference type="RefSeq" id="WP_132323062.1">
    <property type="nucleotide sequence ID" value="NZ_FWZT01000021.1"/>
</dbReference>
<proteinExistence type="predicted"/>
<organism evidence="1 2">
    <name type="scientific">Pseudobacteriovorax antillogorgiicola</name>
    <dbReference type="NCBI Taxonomy" id="1513793"/>
    <lineage>
        <taxon>Bacteria</taxon>
        <taxon>Pseudomonadati</taxon>
        <taxon>Bdellovibrionota</taxon>
        <taxon>Oligoflexia</taxon>
        <taxon>Oligoflexales</taxon>
        <taxon>Pseudobacteriovoracaceae</taxon>
        <taxon>Pseudobacteriovorax</taxon>
    </lineage>
</organism>
<protein>
    <submittedName>
        <fullName evidence="1">Uncharacterized protein</fullName>
    </submittedName>
</protein>
<sequence>MDHRNRIRFKNRYTCVLEDLVMSLEHHVYHALEKNHVSPSELFYSLPNYDRFSNQFPKACHSCQKPFHSRDHYLKHTEPGEKPIEDGEQAVEYRICECGSPIILVAACRRDNNPFGMECRAYFDICVERLVSEQGFVRKEAEDLTRIIFQQVFEGVEQKVS</sequence>
<evidence type="ECO:0000313" key="2">
    <source>
        <dbReference type="Proteomes" id="UP000192907"/>
    </source>
</evidence>
<keyword evidence="2" id="KW-1185">Reference proteome</keyword>
<dbReference type="STRING" id="1513793.SAMN06296036_12126"/>
<evidence type="ECO:0000313" key="1">
    <source>
        <dbReference type="EMBL" id="SMF62051.1"/>
    </source>
</evidence>
<accession>A0A1Y6CH85</accession>
<reference evidence="2" key="1">
    <citation type="submission" date="2017-04" db="EMBL/GenBank/DDBJ databases">
        <authorList>
            <person name="Varghese N."/>
            <person name="Submissions S."/>
        </authorList>
    </citation>
    <scope>NUCLEOTIDE SEQUENCE [LARGE SCALE GENOMIC DNA]</scope>
    <source>
        <strain evidence="2">RKEM611</strain>
    </source>
</reference>